<evidence type="ECO:0000313" key="2">
    <source>
        <dbReference type="Proteomes" id="UP000183794"/>
    </source>
</evidence>
<dbReference type="AlphaFoldDB" id="A0A1L0AL81"/>
<gene>
    <name evidence="1" type="ORF">NVI5450_4516</name>
</gene>
<dbReference type="RefSeq" id="WP_075518550.1">
    <property type="nucleotide sequence ID" value="NZ_FPLD01000131.1"/>
</dbReference>
<dbReference type="EMBL" id="FPLD01000131">
    <property type="protein sequence ID" value="SGZ17409.1"/>
    <property type="molecule type" value="Genomic_DNA"/>
</dbReference>
<proteinExistence type="predicted"/>
<reference evidence="1 2" key="1">
    <citation type="submission" date="2016-11" db="EMBL/GenBank/DDBJ databases">
        <authorList>
            <person name="Jaros S."/>
            <person name="Januszkiewicz K."/>
            <person name="Wedrychowicz H."/>
        </authorList>
    </citation>
    <scope>NUCLEOTIDE SEQUENCE [LARGE SCALE GENOMIC DNA]</scope>
    <source>
        <strain evidence="1">NVI 5450</strain>
    </source>
</reference>
<sequence length="142" mass="17012">MDKQLHERITDHLTLVQHADQNTWFEHLETLNEQDQMRLEMFSDRHEYILDLYCDTQIMLLNSGSHDEEMQTRYTELLSEVITTMSLHPDVQQYVVKHAVKLVRFENTQSSKVYDIPTELKLFFALEFTKNLTDYRKLLMSV</sequence>
<accession>A0A1L0AL81</accession>
<protein>
    <submittedName>
        <fullName evidence="1">Asparaginase</fullName>
    </submittedName>
</protein>
<evidence type="ECO:0000313" key="1">
    <source>
        <dbReference type="EMBL" id="SGZ17409.1"/>
    </source>
</evidence>
<organism evidence="1 2">
    <name type="scientific">Moritella viscosa</name>
    <dbReference type="NCBI Taxonomy" id="80854"/>
    <lineage>
        <taxon>Bacteria</taxon>
        <taxon>Pseudomonadati</taxon>
        <taxon>Pseudomonadota</taxon>
        <taxon>Gammaproteobacteria</taxon>
        <taxon>Alteromonadales</taxon>
        <taxon>Moritellaceae</taxon>
        <taxon>Moritella</taxon>
    </lineage>
</organism>
<dbReference type="Proteomes" id="UP000183794">
    <property type="component" value="Unassembled WGS sequence"/>
</dbReference>
<name>A0A1L0AL81_9GAMM</name>